<evidence type="ECO:0000256" key="6">
    <source>
        <dbReference type="ARBA" id="ARBA00015750"/>
    </source>
</evidence>
<accession>A0A0D0PCB4</accession>
<comment type="similarity">
    <text evidence="3 10">Belongs to the 4-oxalocrotonate tautomerase family.</text>
</comment>
<dbReference type="Proteomes" id="UP000032101">
    <property type="component" value="Unassembled WGS sequence"/>
</dbReference>
<dbReference type="AlphaFoldDB" id="A0A0D0PCB4"/>
<comment type="caution">
    <text evidence="12">The sequence shown here is derived from an EMBL/GenBank/DDBJ whole genome shotgun (WGS) entry which is preliminary data.</text>
</comment>
<evidence type="ECO:0000256" key="2">
    <source>
        <dbReference type="ARBA" id="ARBA00003024"/>
    </source>
</evidence>
<keyword evidence="7 10" id="KW-0413">Isomerase</keyword>
<dbReference type="GO" id="GO:0016853">
    <property type="term" value="F:isomerase activity"/>
    <property type="evidence" value="ECO:0007669"/>
    <property type="project" value="UniProtKB-UniRule"/>
</dbReference>
<evidence type="ECO:0000313" key="12">
    <source>
        <dbReference type="EMBL" id="KIQ56378.1"/>
    </source>
</evidence>
<dbReference type="EC" id="5.3.2.6" evidence="5 10"/>
<keyword evidence="10" id="KW-0058">Aromatic hydrocarbons catabolism</keyword>
<dbReference type="PANTHER" id="PTHR35530:SF1">
    <property type="entry name" value="2-HYDROXYMUCONATE TAUTOMERASE"/>
    <property type="match status" value="1"/>
</dbReference>
<dbReference type="EMBL" id="JXNZ01000420">
    <property type="protein sequence ID" value="KIQ56378.1"/>
    <property type="molecule type" value="Genomic_DNA"/>
</dbReference>
<gene>
    <name evidence="12" type="ORF">RL74_26330</name>
</gene>
<evidence type="ECO:0000256" key="10">
    <source>
        <dbReference type="RuleBase" id="RU362032"/>
    </source>
</evidence>
<dbReference type="Gene3D" id="3.30.429.10">
    <property type="entry name" value="Macrophage Migration Inhibitory Factor"/>
    <property type="match status" value="1"/>
</dbReference>
<evidence type="ECO:0000313" key="13">
    <source>
        <dbReference type="Proteomes" id="UP000032101"/>
    </source>
</evidence>
<dbReference type="NCBIfam" id="TIGR00013">
    <property type="entry name" value="taut"/>
    <property type="match status" value="1"/>
</dbReference>
<sequence length="68" mass="7783">MPFVNVRITRDGVTREQKAQVIAEITETLQRVLGKDPHLTHIVIEEVDTDNWGYAGMTTTEFRSLPKE</sequence>
<feature type="active site" description="Proton acceptor; via imino nitrogen" evidence="9">
    <location>
        <position position="2"/>
    </location>
</feature>
<dbReference type="RefSeq" id="WP_042732734.1">
    <property type="nucleotide sequence ID" value="NZ_JXNZ01000420.1"/>
</dbReference>
<comment type="function">
    <text evidence="2">Catalyzes the ketonization of 2-hydroxymuconate stereoselectively to yield 2-oxo-3-hexenedioate.</text>
</comment>
<dbReference type="PANTHER" id="PTHR35530">
    <property type="entry name" value="TAUTOMERASE-RELATED"/>
    <property type="match status" value="1"/>
</dbReference>
<evidence type="ECO:0000256" key="1">
    <source>
        <dbReference type="ARBA" id="ARBA00001379"/>
    </source>
</evidence>
<dbReference type="Pfam" id="PF01361">
    <property type="entry name" value="Tautomerase"/>
    <property type="match status" value="1"/>
</dbReference>
<organism evidence="12 13">
    <name type="scientific">Pseudomonas fluorescens</name>
    <dbReference type="NCBI Taxonomy" id="294"/>
    <lineage>
        <taxon>Bacteria</taxon>
        <taxon>Pseudomonadati</taxon>
        <taxon>Pseudomonadota</taxon>
        <taxon>Gammaproteobacteria</taxon>
        <taxon>Pseudomonadales</taxon>
        <taxon>Pseudomonadaceae</taxon>
        <taxon>Pseudomonas</taxon>
    </lineage>
</organism>
<name>A0A0D0PCB4_PSEFL</name>
<evidence type="ECO:0000256" key="8">
    <source>
        <dbReference type="ARBA" id="ARBA00029674"/>
    </source>
</evidence>
<reference evidence="12 13" key="1">
    <citation type="submission" date="2015-01" db="EMBL/GenBank/DDBJ databases">
        <title>Draft Genome Sequence of the Biocontrol and Plant Growth-Promoting Rhizobacteria (PGPR) Pseudomonas fluorescens UM270.</title>
        <authorList>
            <person name="Hernandez-Salmeron J.E."/>
            <person name="Santoyo G."/>
            <person name="Moreno-Hagelsieb G."/>
            <person name="Hernandez-Leon R."/>
        </authorList>
    </citation>
    <scope>NUCLEOTIDE SEQUENCE [LARGE SCALE GENOMIC DNA]</scope>
    <source>
        <strain evidence="12 13">UM270</strain>
    </source>
</reference>
<dbReference type="InterPro" id="IPR014347">
    <property type="entry name" value="Tautomerase/MIF_sf"/>
</dbReference>
<evidence type="ECO:0000256" key="4">
    <source>
        <dbReference type="ARBA" id="ARBA00011643"/>
    </source>
</evidence>
<feature type="domain" description="4-oxalocrotonate tautomerase-like" evidence="11">
    <location>
        <begin position="2"/>
        <end position="56"/>
    </location>
</feature>
<evidence type="ECO:0000259" key="11">
    <source>
        <dbReference type="Pfam" id="PF01361"/>
    </source>
</evidence>
<proteinExistence type="inferred from homology"/>
<dbReference type="InterPro" id="IPR004370">
    <property type="entry name" value="4-OT-like_dom"/>
</dbReference>
<dbReference type="InterPro" id="IPR018191">
    <property type="entry name" value="4-OT"/>
</dbReference>
<evidence type="ECO:0000256" key="3">
    <source>
        <dbReference type="ARBA" id="ARBA00006723"/>
    </source>
</evidence>
<comment type="subunit">
    <text evidence="4 10">Homohexamer.</text>
</comment>
<dbReference type="SUPFAM" id="SSF55331">
    <property type="entry name" value="Tautomerase/MIF"/>
    <property type="match status" value="1"/>
</dbReference>
<evidence type="ECO:0000256" key="9">
    <source>
        <dbReference type="PIRSR" id="PIRSR618191-1"/>
    </source>
</evidence>
<evidence type="ECO:0000256" key="7">
    <source>
        <dbReference type="ARBA" id="ARBA00023235"/>
    </source>
</evidence>
<evidence type="ECO:0000256" key="5">
    <source>
        <dbReference type="ARBA" id="ARBA00012667"/>
    </source>
</evidence>
<dbReference type="OrthoDB" id="9799841at2"/>
<protein>
    <recommendedName>
        <fullName evidence="6 10">2-hydroxymuconate tautomerase</fullName>
        <ecNumber evidence="5 10">5.3.2.6</ecNumber>
    </recommendedName>
    <alternativeName>
        <fullName evidence="8 10">4-oxalocrotonate tautomerase</fullName>
    </alternativeName>
</protein>
<comment type="catalytic activity">
    <reaction evidence="1 10">
        <text>(2Z,4E)-2-hydroxyhexa-2,4-dienedioate = (3E)-2-oxohex-3-enedioate</text>
        <dbReference type="Rhea" id="RHEA:33431"/>
        <dbReference type="ChEBI" id="CHEBI:28080"/>
        <dbReference type="ChEBI" id="CHEBI:64908"/>
        <dbReference type="EC" id="5.3.2.6"/>
    </reaction>
</comment>
<dbReference type="PATRIC" id="fig|294.124.peg.5453"/>